<protein>
    <submittedName>
        <fullName evidence="2">Uncharacterized protein</fullName>
    </submittedName>
</protein>
<evidence type="ECO:0000256" key="1">
    <source>
        <dbReference type="SAM" id="SignalP"/>
    </source>
</evidence>
<dbReference type="EMBL" id="JAUCMV010000005">
    <property type="protein sequence ID" value="KAK0396225.1"/>
    <property type="molecule type" value="Genomic_DNA"/>
</dbReference>
<reference evidence="2" key="1">
    <citation type="submission" date="2023-06" db="EMBL/GenBank/DDBJ databases">
        <title>Genomic analysis of the entomopathogenic nematode Steinernema hermaphroditum.</title>
        <authorList>
            <person name="Schwarz E.M."/>
            <person name="Heppert J.K."/>
            <person name="Baniya A."/>
            <person name="Schwartz H.T."/>
            <person name="Tan C.-H."/>
            <person name="Antoshechkin I."/>
            <person name="Sternberg P.W."/>
            <person name="Goodrich-Blair H."/>
            <person name="Dillman A.R."/>
        </authorList>
    </citation>
    <scope>NUCLEOTIDE SEQUENCE</scope>
    <source>
        <strain evidence="2">PS9179</strain>
        <tissue evidence="2">Whole animal</tissue>
    </source>
</reference>
<proteinExistence type="predicted"/>
<dbReference type="Proteomes" id="UP001175271">
    <property type="component" value="Unassembled WGS sequence"/>
</dbReference>
<dbReference type="AlphaFoldDB" id="A0AA39GZ44"/>
<keyword evidence="1" id="KW-0732">Signal</keyword>
<evidence type="ECO:0000313" key="2">
    <source>
        <dbReference type="EMBL" id="KAK0396225.1"/>
    </source>
</evidence>
<gene>
    <name evidence="2" type="ORF">QR680_001628</name>
</gene>
<feature type="signal peptide" evidence="1">
    <location>
        <begin position="1"/>
        <end position="19"/>
    </location>
</feature>
<evidence type="ECO:0000313" key="3">
    <source>
        <dbReference type="Proteomes" id="UP001175271"/>
    </source>
</evidence>
<sequence>MNRWSLVFVSLLLISVCQAEGEHAPLKENKWPKGDYCILKGSNACPPEFEERSLVRLSVQQVFTTEEKRRDGEQAIQLGSFGASKLTSDLYDNLYSLELATCCRV</sequence>
<comment type="caution">
    <text evidence="2">The sequence shown here is derived from an EMBL/GenBank/DDBJ whole genome shotgun (WGS) entry which is preliminary data.</text>
</comment>
<feature type="chain" id="PRO_5041302212" evidence="1">
    <location>
        <begin position="20"/>
        <end position="105"/>
    </location>
</feature>
<organism evidence="2 3">
    <name type="scientific">Steinernema hermaphroditum</name>
    <dbReference type="NCBI Taxonomy" id="289476"/>
    <lineage>
        <taxon>Eukaryota</taxon>
        <taxon>Metazoa</taxon>
        <taxon>Ecdysozoa</taxon>
        <taxon>Nematoda</taxon>
        <taxon>Chromadorea</taxon>
        <taxon>Rhabditida</taxon>
        <taxon>Tylenchina</taxon>
        <taxon>Panagrolaimomorpha</taxon>
        <taxon>Strongyloidoidea</taxon>
        <taxon>Steinernematidae</taxon>
        <taxon>Steinernema</taxon>
    </lineage>
</organism>
<accession>A0AA39GZ44</accession>
<keyword evidence="3" id="KW-1185">Reference proteome</keyword>
<name>A0AA39GZ44_9BILA</name>